<feature type="domain" description="GATA-type" evidence="5">
    <location>
        <begin position="284"/>
        <end position="311"/>
    </location>
</feature>
<dbReference type="GO" id="GO:0006355">
    <property type="term" value="P:regulation of DNA-templated transcription"/>
    <property type="evidence" value="ECO:0007669"/>
    <property type="project" value="InterPro"/>
</dbReference>
<dbReference type="InterPro" id="IPR052138">
    <property type="entry name" value="GATA_ZnFinger_Domain"/>
</dbReference>
<dbReference type="CDD" id="cd00202">
    <property type="entry name" value="ZnF_GATA"/>
    <property type="match status" value="1"/>
</dbReference>
<evidence type="ECO:0000256" key="1">
    <source>
        <dbReference type="ARBA" id="ARBA00022723"/>
    </source>
</evidence>
<dbReference type="Proteomes" id="UP000304951">
    <property type="component" value="Unassembled WGS sequence"/>
</dbReference>
<dbReference type="Gene3D" id="3.30.50.10">
    <property type="entry name" value="Erythroid Transcription Factor GATA-1, subunit A"/>
    <property type="match status" value="1"/>
</dbReference>
<gene>
    <name evidence="6" type="ORF">D6D28_02849</name>
</gene>
<dbReference type="PROSITE" id="PS00344">
    <property type="entry name" value="GATA_ZN_FINGER_1"/>
    <property type="match status" value="1"/>
</dbReference>
<keyword evidence="2 4" id="KW-0863">Zinc-finger</keyword>
<dbReference type="EMBL" id="QZAF01000073">
    <property type="protein sequence ID" value="THV74060.1"/>
    <property type="molecule type" value="Genomic_DNA"/>
</dbReference>
<evidence type="ECO:0000256" key="4">
    <source>
        <dbReference type="PROSITE-ProRule" id="PRU00094"/>
    </source>
</evidence>
<dbReference type="PANTHER" id="PTHR47255:SF4">
    <property type="entry name" value="GATA ZINC FINGER DOMAIN-CONTAINING PROTEIN 12"/>
    <property type="match status" value="1"/>
</dbReference>
<dbReference type="SUPFAM" id="SSF55785">
    <property type="entry name" value="PYP-like sensor domain (PAS domain)"/>
    <property type="match status" value="1"/>
</dbReference>
<dbReference type="SMART" id="SM00091">
    <property type="entry name" value="PAS"/>
    <property type="match status" value="1"/>
</dbReference>
<dbReference type="GO" id="GO:0043565">
    <property type="term" value="F:sequence-specific DNA binding"/>
    <property type="evidence" value="ECO:0007669"/>
    <property type="project" value="InterPro"/>
</dbReference>
<keyword evidence="1" id="KW-0479">Metal-binding</keyword>
<dbReference type="GO" id="GO:0008270">
    <property type="term" value="F:zinc ion binding"/>
    <property type="evidence" value="ECO:0007669"/>
    <property type="project" value="UniProtKB-KW"/>
</dbReference>
<dbReference type="InterPro" id="IPR000679">
    <property type="entry name" value="Znf_GATA"/>
</dbReference>
<evidence type="ECO:0000256" key="3">
    <source>
        <dbReference type="ARBA" id="ARBA00022833"/>
    </source>
</evidence>
<sequence length="324" mass="36217">MAPNFHIETENLPLNRSAGFQQKVLDGIQDLLMVLAVDGRILYSSPMSFPLIQVDSEKLVGHYMPTYMKVDDIPVFLEDFKDNMATGRPWRYHHRLRRQDGTFAIFESTFKPYTENLVFEQAGLKPTKMCLMTSRPYPIPSTSLMDSFLEHCTTHIRLTAQLAKLKEESQTISQSTTTTAVAYNQNDDTIQCATFTVETSTPSRALSVSNDKTTTVSISGSVSSRKRTLSDASTSTKPQVDSVVGDVGIEITTSRLQTMQETGGWTAKPRTKKRKEEQLKEFLCKECGTADSPEWRRGPSGPKTLCNACGLRWSKAQQKPASPQ</sequence>
<name>A0A4S8SSK0_AURPU</name>
<dbReference type="PANTHER" id="PTHR47255">
    <property type="entry name" value="GATA TRANSCRIPTION FACTOR 22-RELATED"/>
    <property type="match status" value="1"/>
</dbReference>
<evidence type="ECO:0000259" key="5">
    <source>
        <dbReference type="PROSITE" id="PS50114"/>
    </source>
</evidence>
<dbReference type="InterPro" id="IPR013088">
    <property type="entry name" value="Znf_NHR/GATA"/>
</dbReference>
<evidence type="ECO:0000256" key="2">
    <source>
        <dbReference type="ARBA" id="ARBA00022771"/>
    </source>
</evidence>
<keyword evidence="3" id="KW-0862">Zinc</keyword>
<dbReference type="SUPFAM" id="SSF57716">
    <property type="entry name" value="Glucocorticoid receptor-like (DNA-binding domain)"/>
    <property type="match status" value="1"/>
</dbReference>
<dbReference type="Gene3D" id="3.30.450.20">
    <property type="entry name" value="PAS domain"/>
    <property type="match status" value="1"/>
</dbReference>
<proteinExistence type="predicted"/>
<evidence type="ECO:0000313" key="7">
    <source>
        <dbReference type="Proteomes" id="UP000304951"/>
    </source>
</evidence>
<dbReference type="InterPro" id="IPR035965">
    <property type="entry name" value="PAS-like_dom_sf"/>
</dbReference>
<dbReference type="AlphaFoldDB" id="A0A4S8SSK0"/>
<reference evidence="6 7" key="1">
    <citation type="submission" date="2018-10" db="EMBL/GenBank/DDBJ databases">
        <title>Fifty Aureobasidium pullulans genomes reveal a recombining polyextremotolerant generalist.</title>
        <authorList>
            <person name="Gostincar C."/>
            <person name="Turk M."/>
            <person name="Zajc J."/>
            <person name="Gunde-Cimerman N."/>
        </authorList>
    </citation>
    <scope>NUCLEOTIDE SEQUENCE [LARGE SCALE GENOMIC DNA]</scope>
    <source>
        <strain evidence="6 7">EXF-11900</strain>
    </source>
</reference>
<evidence type="ECO:0000313" key="6">
    <source>
        <dbReference type="EMBL" id="THV74060.1"/>
    </source>
</evidence>
<comment type="caution">
    <text evidence="6">The sequence shown here is derived from an EMBL/GenBank/DDBJ whole genome shotgun (WGS) entry which is preliminary data.</text>
</comment>
<accession>A0A4S8SSK0</accession>
<protein>
    <recommendedName>
        <fullName evidence="5">GATA-type domain-containing protein</fullName>
    </recommendedName>
</protein>
<dbReference type="PROSITE" id="PS50114">
    <property type="entry name" value="GATA_ZN_FINGER_2"/>
    <property type="match status" value="1"/>
</dbReference>
<organism evidence="6 7">
    <name type="scientific">Aureobasidium pullulans</name>
    <name type="common">Black yeast</name>
    <name type="synonym">Pullularia pullulans</name>
    <dbReference type="NCBI Taxonomy" id="5580"/>
    <lineage>
        <taxon>Eukaryota</taxon>
        <taxon>Fungi</taxon>
        <taxon>Dikarya</taxon>
        <taxon>Ascomycota</taxon>
        <taxon>Pezizomycotina</taxon>
        <taxon>Dothideomycetes</taxon>
        <taxon>Dothideomycetidae</taxon>
        <taxon>Dothideales</taxon>
        <taxon>Saccotheciaceae</taxon>
        <taxon>Aureobasidium</taxon>
    </lineage>
</organism>
<dbReference type="Pfam" id="PF00320">
    <property type="entry name" value="GATA"/>
    <property type="match status" value="1"/>
</dbReference>
<dbReference type="InterPro" id="IPR000014">
    <property type="entry name" value="PAS"/>
</dbReference>
<dbReference type="CDD" id="cd00130">
    <property type="entry name" value="PAS"/>
    <property type="match status" value="1"/>
</dbReference>
<dbReference type="SMART" id="SM00401">
    <property type="entry name" value="ZnF_GATA"/>
    <property type="match status" value="1"/>
</dbReference>